<evidence type="ECO:0000259" key="2">
    <source>
        <dbReference type="PROSITE" id="PS50011"/>
    </source>
</evidence>
<feature type="compositionally biased region" description="Polar residues" evidence="1">
    <location>
        <begin position="573"/>
        <end position="583"/>
    </location>
</feature>
<reference evidence="3 4" key="1">
    <citation type="journal article" date="2015" name="Genome Biol. Evol.">
        <title>Phylogenomic analyses indicate that early fungi evolved digesting cell walls of algal ancestors of land plants.</title>
        <authorList>
            <person name="Chang Y."/>
            <person name="Wang S."/>
            <person name="Sekimoto S."/>
            <person name="Aerts A.L."/>
            <person name="Choi C."/>
            <person name="Clum A."/>
            <person name="LaButti K.M."/>
            <person name="Lindquist E.A."/>
            <person name="Yee Ngan C."/>
            <person name="Ohm R.A."/>
            <person name="Salamov A.A."/>
            <person name="Grigoriev I.V."/>
            <person name="Spatafora J.W."/>
            <person name="Berbee M.L."/>
        </authorList>
    </citation>
    <scope>NUCLEOTIDE SEQUENCE [LARGE SCALE GENOMIC DNA]</scope>
    <source>
        <strain evidence="3 4">NRRL 1564</strain>
    </source>
</reference>
<dbReference type="GO" id="GO:0005524">
    <property type="term" value="F:ATP binding"/>
    <property type="evidence" value="ECO:0007669"/>
    <property type="project" value="InterPro"/>
</dbReference>
<dbReference type="PROSITE" id="PS50011">
    <property type="entry name" value="PROTEIN_KINASE_DOM"/>
    <property type="match status" value="1"/>
</dbReference>
<evidence type="ECO:0000313" key="3">
    <source>
        <dbReference type="EMBL" id="PIA12488.1"/>
    </source>
</evidence>
<protein>
    <recommendedName>
        <fullName evidence="2">Protein kinase domain-containing protein</fullName>
    </recommendedName>
</protein>
<organism evidence="3 4">
    <name type="scientific">Coemansia reversa (strain ATCC 12441 / NRRL 1564)</name>
    <dbReference type="NCBI Taxonomy" id="763665"/>
    <lineage>
        <taxon>Eukaryota</taxon>
        <taxon>Fungi</taxon>
        <taxon>Fungi incertae sedis</taxon>
        <taxon>Zoopagomycota</taxon>
        <taxon>Kickxellomycotina</taxon>
        <taxon>Kickxellomycetes</taxon>
        <taxon>Kickxellales</taxon>
        <taxon>Kickxellaceae</taxon>
        <taxon>Coemansia</taxon>
    </lineage>
</organism>
<feature type="compositionally biased region" description="Basic residues" evidence="1">
    <location>
        <begin position="606"/>
        <end position="616"/>
    </location>
</feature>
<dbReference type="AlphaFoldDB" id="A0A2G5B0D0"/>
<dbReference type="Proteomes" id="UP000242474">
    <property type="component" value="Unassembled WGS sequence"/>
</dbReference>
<evidence type="ECO:0000313" key="4">
    <source>
        <dbReference type="Proteomes" id="UP000242474"/>
    </source>
</evidence>
<name>A0A2G5B0D0_COERN</name>
<dbReference type="InterPro" id="IPR050235">
    <property type="entry name" value="CK1_Ser-Thr_kinase"/>
</dbReference>
<dbReference type="Gene3D" id="1.10.510.10">
    <property type="entry name" value="Transferase(Phosphotransferase) domain 1"/>
    <property type="match status" value="1"/>
</dbReference>
<keyword evidence="4" id="KW-1185">Reference proteome</keyword>
<sequence length="616" mass="68877">MPGFSKGVFRNTKTGKKTPGSENNLMALFNLAVNNMTCANFDAYPLAQPTTIYEYEDHQSIPIKGTDMKPDGVFYYSNARKSANSIHFIVEAKIGSYTNELPSIILGEMAQYAGLVWRDQPTRVFVPVLFVHGPNLDLFLFSRSGYYRVELGVFLHEFVAVSAFTSALLTTRTSAIDVSYCLRNLWFFLHLPPHRFGHFVDVTNGYEFLLFAGAAGTANVKVATAEDHDMSVKLGSRIKRNVPIHRRAAFLLKGTLQDKAVVIKFSWTPTDRLPEGAVYEVLSRGKVEGIPQIYSSGILIKDFLGYRLEYLVMEDCGESIGEYFMRCGEKPSNAEHLYKCASAAIKQTATSLILAQKAGVLHRDISAGNIAIRDGKVTVIDWGYAKILHKVPNQFTGIASKWGFDPDNVQSVEKMHDGITGTPLFMGIRVLRCLLTRSLMDDMESLFYAILFALSYLSNGPDGCPGFELRENNTAAFSKIGLVSNHQMYLGFFGVKSCPDDIAAQLDALYSLLFCSNGQFIGGELLREDRDIRSWDMGIIREILGDELHKRLYVPSIDSTDTMPKHLKRKYESVSSGKSLLETQSKKRKPTRNKENKAPTADARMLRPRKGVKYTK</sequence>
<evidence type="ECO:0000256" key="1">
    <source>
        <dbReference type="SAM" id="MobiDB-lite"/>
    </source>
</evidence>
<dbReference type="SUPFAM" id="SSF56112">
    <property type="entry name" value="Protein kinase-like (PK-like)"/>
    <property type="match status" value="1"/>
</dbReference>
<accession>A0A2G5B0D0</accession>
<dbReference type="InterPro" id="IPR011009">
    <property type="entry name" value="Kinase-like_dom_sf"/>
</dbReference>
<dbReference type="InterPro" id="IPR000719">
    <property type="entry name" value="Prot_kinase_dom"/>
</dbReference>
<dbReference type="EMBL" id="KZ303758">
    <property type="protein sequence ID" value="PIA12488.1"/>
    <property type="molecule type" value="Genomic_DNA"/>
</dbReference>
<dbReference type="OrthoDB" id="5592585at2759"/>
<dbReference type="GO" id="GO:0004672">
    <property type="term" value="F:protein kinase activity"/>
    <property type="evidence" value="ECO:0007669"/>
    <property type="project" value="InterPro"/>
</dbReference>
<proteinExistence type="predicted"/>
<feature type="domain" description="Protein kinase" evidence="2">
    <location>
        <begin position="206"/>
        <end position="563"/>
    </location>
</feature>
<dbReference type="PANTHER" id="PTHR11909">
    <property type="entry name" value="CASEIN KINASE-RELATED"/>
    <property type="match status" value="1"/>
</dbReference>
<feature type="region of interest" description="Disordered" evidence="1">
    <location>
        <begin position="572"/>
        <end position="616"/>
    </location>
</feature>
<dbReference type="Pfam" id="PF17667">
    <property type="entry name" value="Pkinase_fungal"/>
    <property type="match status" value="2"/>
</dbReference>
<gene>
    <name evidence="3" type="ORF">COEREDRAFT_18047</name>
</gene>
<dbReference type="InterPro" id="IPR040976">
    <property type="entry name" value="Pkinase_fungal"/>
</dbReference>